<dbReference type="EMBL" id="LSRX01000213">
    <property type="protein sequence ID" value="OLQ04360.1"/>
    <property type="molecule type" value="Genomic_DNA"/>
</dbReference>
<keyword evidence="3" id="KW-1185">Reference proteome</keyword>
<evidence type="ECO:0000256" key="1">
    <source>
        <dbReference type="SAM" id="MobiDB-lite"/>
    </source>
</evidence>
<dbReference type="OrthoDB" id="10391271at2759"/>
<feature type="compositionally biased region" description="Basic and acidic residues" evidence="1">
    <location>
        <begin position="917"/>
        <end position="952"/>
    </location>
</feature>
<dbReference type="Proteomes" id="UP000186817">
    <property type="component" value="Unassembled WGS sequence"/>
</dbReference>
<reference evidence="2 3" key="1">
    <citation type="submission" date="2016-02" db="EMBL/GenBank/DDBJ databases">
        <title>Genome analysis of coral dinoflagellate symbionts highlights evolutionary adaptations to a symbiotic lifestyle.</title>
        <authorList>
            <person name="Aranda M."/>
            <person name="Li Y."/>
            <person name="Liew Y.J."/>
            <person name="Baumgarten S."/>
            <person name="Simakov O."/>
            <person name="Wilson M."/>
            <person name="Piel J."/>
            <person name="Ashoor H."/>
            <person name="Bougouffa S."/>
            <person name="Bajic V.B."/>
            <person name="Ryu T."/>
            <person name="Ravasi T."/>
            <person name="Bayer T."/>
            <person name="Micklem G."/>
            <person name="Kim H."/>
            <person name="Bhak J."/>
            <person name="Lajeunesse T.C."/>
            <person name="Voolstra C.R."/>
        </authorList>
    </citation>
    <scope>NUCLEOTIDE SEQUENCE [LARGE SCALE GENOMIC DNA]</scope>
    <source>
        <strain evidence="2 3">CCMP2467</strain>
    </source>
</reference>
<gene>
    <name evidence="2" type="ORF">AK812_SmicGene12636</name>
</gene>
<organism evidence="2 3">
    <name type="scientific">Symbiodinium microadriaticum</name>
    <name type="common">Dinoflagellate</name>
    <name type="synonym">Zooxanthella microadriatica</name>
    <dbReference type="NCBI Taxonomy" id="2951"/>
    <lineage>
        <taxon>Eukaryota</taxon>
        <taxon>Sar</taxon>
        <taxon>Alveolata</taxon>
        <taxon>Dinophyceae</taxon>
        <taxon>Suessiales</taxon>
        <taxon>Symbiodiniaceae</taxon>
        <taxon>Symbiodinium</taxon>
    </lineage>
</organism>
<accession>A0A1Q9EAA9</accession>
<proteinExistence type="predicted"/>
<feature type="region of interest" description="Disordered" evidence="1">
    <location>
        <begin position="426"/>
        <end position="474"/>
    </location>
</feature>
<feature type="region of interest" description="Disordered" evidence="1">
    <location>
        <begin position="876"/>
        <end position="976"/>
    </location>
</feature>
<feature type="compositionally biased region" description="Basic and acidic residues" evidence="1">
    <location>
        <begin position="899"/>
        <end position="910"/>
    </location>
</feature>
<evidence type="ECO:0000313" key="3">
    <source>
        <dbReference type="Proteomes" id="UP000186817"/>
    </source>
</evidence>
<evidence type="ECO:0000313" key="2">
    <source>
        <dbReference type="EMBL" id="OLQ04360.1"/>
    </source>
</evidence>
<protein>
    <submittedName>
        <fullName evidence="2">Uncharacterized protein</fullName>
    </submittedName>
</protein>
<sequence length="976" mass="107810">MAACSARELESALEVFSWIEEPARAVDDLFDEGSEYVRHILLEAWVEAKECGPEMVAPILDLLTSLKYRSKDPIKTAVPLGGFSSFRVCLEEKLHHVRTLQDRSATPVQAVPEQERRREDFPKRPTLQRASMQLALEAAQPANLVRTLAALDADVLASSTASSNACRVRLYESICCIAEVEAWPVSQRSARIFAGCLKQGRYRSIKIYFSAVLGHQLRVLETVAPPDVQRCITDATRSALRGAGPSQLKEHFHVPVLRKLLQREAGQDGFTPSNPDHWADVMLICAWWMFREVESSAAQVSHVAMNPAAQEVTIMLPVQKTDSRGMLCCRTLKCACRAAFQDLCPYHAMKRKRHLLRLPNGGRETVWSRAPLFLGEDGSVISKDSFVRHVRDTLQACDVEVTKEYEDSWKMVLPYDSQAGAQGTWVLEDSDDPDAHRPEGASFDMGLPDIAPPSREETGRLAGPAVGPSDLQGRSAPKAAADEVWSCAVTGATTVQVRCSGMLGVELTALDPSTVRISCLSRRLPPKEVAVVANLRSFLSSLSSSAGGPKVGEPGHGDASGQLLRFRPGELAKRLSSLWLYLRLYALLLKVYLLHPNQGPGPWKLREVTSAQGEPQRWVRLELQLPAANATACLDLMSEAESSTERREKRRRLNEGLSIRFSCRASRQAGSEQVEDLRSFEAFFARYLADAIRKQDDNATAMQPNWERLRTSRLYPLLQLLCAPQRWMLRETSRLLPPLRRATLSRNGAAEGIVQSAWQPVVERFSLRNLEQVPQRWQLHFTLEAPPQQCAVMLSTMLKRGSGSASDEVEGWESVLVDGQALSEFVRAAKSASGPSGAGLKAWSVAAALKPPYFLNELLAALLDILSIIHPKAQLSNGMGRRRRYGEDGTEGGGMGDNTGRRRDRRDGKSEGGTAGKGRDGGDGIRRGWDGDEEKGGDGRDKKNRNEEDGRGARRKRWEGGNGREGMGVEETGRRG</sequence>
<dbReference type="AlphaFoldDB" id="A0A1Q9EAA9"/>
<comment type="caution">
    <text evidence="2">The sequence shown here is derived from an EMBL/GenBank/DDBJ whole genome shotgun (WGS) entry which is preliminary data.</text>
</comment>
<name>A0A1Q9EAA9_SYMMI</name>